<keyword evidence="3" id="KW-1185">Reference proteome</keyword>
<evidence type="ECO:0000256" key="1">
    <source>
        <dbReference type="SAM" id="MobiDB-lite"/>
    </source>
</evidence>
<dbReference type="AlphaFoldDB" id="A0A9P4IS55"/>
<reference evidence="2" key="1">
    <citation type="journal article" date="2020" name="Stud. Mycol.">
        <title>101 Dothideomycetes genomes: a test case for predicting lifestyles and emergence of pathogens.</title>
        <authorList>
            <person name="Haridas S."/>
            <person name="Albert R."/>
            <person name="Binder M."/>
            <person name="Bloem J."/>
            <person name="Labutti K."/>
            <person name="Salamov A."/>
            <person name="Andreopoulos B."/>
            <person name="Baker S."/>
            <person name="Barry K."/>
            <person name="Bills G."/>
            <person name="Bluhm B."/>
            <person name="Cannon C."/>
            <person name="Castanera R."/>
            <person name="Culley D."/>
            <person name="Daum C."/>
            <person name="Ezra D."/>
            <person name="Gonzalez J."/>
            <person name="Henrissat B."/>
            <person name="Kuo A."/>
            <person name="Liang C."/>
            <person name="Lipzen A."/>
            <person name="Lutzoni F."/>
            <person name="Magnuson J."/>
            <person name="Mondo S."/>
            <person name="Nolan M."/>
            <person name="Ohm R."/>
            <person name="Pangilinan J."/>
            <person name="Park H.-J."/>
            <person name="Ramirez L."/>
            <person name="Alfaro M."/>
            <person name="Sun H."/>
            <person name="Tritt A."/>
            <person name="Yoshinaga Y."/>
            <person name="Zwiers L.-H."/>
            <person name="Turgeon B."/>
            <person name="Goodwin S."/>
            <person name="Spatafora J."/>
            <person name="Crous P."/>
            <person name="Grigoriev I."/>
        </authorList>
    </citation>
    <scope>NUCLEOTIDE SEQUENCE</scope>
    <source>
        <strain evidence="2">CBS 133067</strain>
    </source>
</reference>
<dbReference type="Proteomes" id="UP000799772">
    <property type="component" value="Unassembled WGS sequence"/>
</dbReference>
<accession>A0A9P4IS55</accession>
<name>A0A9P4IS55_9PEZI</name>
<evidence type="ECO:0000313" key="2">
    <source>
        <dbReference type="EMBL" id="KAF2104400.1"/>
    </source>
</evidence>
<comment type="caution">
    <text evidence="2">The sequence shown here is derived from an EMBL/GenBank/DDBJ whole genome shotgun (WGS) entry which is preliminary data.</text>
</comment>
<dbReference type="EMBL" id="ML978121">
    <property type="protein sequence ID" value="KAF2104400.1"/>
    <property type="molecule type" value="Genomic_DNA"/>
</dbReference>
<proteinExistence type="predicted"/>
<gene>
    <name evidence="2" type="ORF">NA57DRAFT_70607</name>
</gene>
<feature type="region of interest" description="Disordered" evidence="1">
    <location>
        <begin position="1"/>
        <end position="30"/>
    </location>
</feature>
<organism evidence="2 3">
    <name type="scientific">Rhizodiscina lignyota</name>
    <dbReference type="NCBI Taxonomy" id="1504668"/>
    <lineage>
        <taxon>Eukaryota</taxon>
        <taxon>Fungi</taxon>
        <taxon>Dikarya</taxon>
        <taxon>Ascomycota</taxon>
        <taxon>Pezizomycotina</taxon>
        <taxon>Dothideomycetes</taxon>
        <taxon>Pleosporomycetidae</taxon>
        <taxon>Aulographales</taxon>
        <taxon>Rhizodiscinaceae</taxon>
        <taxon>Rhizodiscina</taxon>
    </lineage>
</organism>
<sequence length="229" mass="26938">MAENTRSKRRIAGASTVQTEPNVDDNNNHGKKHIHLAAYRYELTPENDEVRKRNSDVSFRWEIVVERENLATLRNRRRYFIDTDWKEIIFKPGGRPSPTGAEWKYEKLTDAPEGKDMIGIANVGKIPEEWEDEESNGLEGEVDIIDILAQRIQITDTETTYSWVMDLLYEMHRVKMIWKNSVILPELEHFPHWDLFVVEVRDWDENWVENQGGRKAKKAITRVKCLELM</sequence>
<evidence type="ECO:0000313" key="3">
    <source>
        <dbReference type="Proteomes" id="UP000799772"/>
    </source>
</evidence>
<feature type="compositionally biased region" description="Polar residues" evidence="1">
    <location>
        <begin position="15"/>
        <end position="25"/>
    </location>
</feature>
<protein>
    <submittedName>
        <fullName evidence="2">Uncharacterized protein</fullName>
    </submittedName>
</protein>